<feature type="transmembrane region" description="Helical" evidence="8">
    <location>
        <begin position="281"/>
        <end position="302"/>
    </location>
</feature>
<dbReference type="GO" id="GO:0033214">
    <property type="term" value="P:siderophore-iron import into cell"/>
    <property type="evidence" value="ECO:0007669"/>
    <property type="project" value="TreeGrafter"/>
</dbReference>
<dbReference type="STRING" id="1714016.BA724_05735"/>
<feature type="transmembrane region" description="Helical" evidence="8">
    <location>
        <begin position="98"/>
        <end position="117"/>
    </location>
</feature>
<evidence type="ECO:0000256" key="6">
    <source>
        <dbReference type="ARBA" id="ARBA00022989"/>
    </source>
</evidence>
<evidence type="ECO:0000256" key="2">
    <source>
        <dbReference type="ARBA" id="ARBA00007935"/>
    </source>
</evidence>
<gene>
    <name evidence="9" type="ORF">BA724_05735</name>
</gene>
<dbReference type="SUPFAM" id="SSF81345">
    <property type="entry name" value="ABC transporter involved in vitamin B12 uptake, BtuC"/>
    <property type="match status" value="1"/>
</dbReference>
<feature type="transmembrane region" description="Helical" evidence="8">
    <location>
        <begin position="198"/>
        <end position="217"/>
    </location>
</feature>
<dbReference type="FunFam" id="1.10.3470.10:FF:000001">
    <property type="entry name" value="Vitamin B12 ABC transporter permease BtuC"/>
    <property type="match status" value="1"/>
</dbReference>
<comment type="subcellular location">
    <subcellularLocation>
        <location evidence="1">Cell membrane</location>
        <topology evidence="1">Multi-pass membrane protein</topology>
    </subcellularLocation>
</comment>
<feature type="transmembrane region" description="Helical" evidence="8">
    <location>
        <begin position="67"/>
        <end position="86"/>
    </location>
</feature>
<keyword evidence="10" id="KW-1185">Reference proteome</keyword>
<proteinExistence type="inferred from homology"/>
<evidence type="ECO:0000256" key="8">
    <source>
        <dbReference type="SAM" id="Phobius"/>
    </source>
</evidence>
<evidence type="ECO:0000256" key="4">
    <source>
        <dbReference type="ARBA" id="ARBA00022475"/>
    </source>
</evidence>
<evidence type="ECO:0000256" key="1">
    <source>
        <dbReference type="ARBA" id="ARBA00004651"/>
    </source>
</evidence>
<sequence length="338" mass="35663">MEHLFSRPSLKISGFIGCILLFAAAFLLSVALGQTPIPLQTTFDALFNYDETNTEHIIVTTSRMTRAIIASVIGANLAIAGALMQALTRNPLAAPDIFGINAGALFFIVFSATFFAVDSLTSYMWIAFLGAAVAGVLVFFLGSVGRDGLTPIKIVLAGAAISALFVSFTQGMLVIDEQAIQSILFWMAGSVAGRNMDMLLPVLPFMLGAGIVTLFLGRPINILMSGDDVAKGLGQRTILIKIITGLAVVFLAGGSVAVAGSIGFIGLIVPHIARGLVGPDYRWVIPFSALIGASLLLLADVAARFVIMPQEMPVGVMTALIGAPFFVYIARRGLSRHD</sequence>
<evidence type="ECO:0000313" key="9">
    <source>
        <dbReference type="EMBL" id="OES44776.1"/>
    </source>
</evidence>
<accession>A0A1E7DNV8</accession>
<evidence type="ECO:0000256" key="5">
    <source>
        <dbReference type="ARBA" id="ARBA00022692"/>
    </source>
</evidence>
<keyword evidence="3" id="KW-0813">Transport</keyword>
<dbReference type="Proteomes" id="UP000095658">
    <property type="component" value="Unassembled WGS sequence"/>
</dbReference>
<feature type="transmembrane region" description="Helical" evidence="8">
    <location>
        <begin position="154"/>
        <end position="175"/>
    </location>
</feature>
<name>A0A1E7DNV8_9BACI</name>
<dbReference type="InterPro" id="IPR000522">
    <property type="entry name" value="ABC_transptr_permease_BtuC"/>
</dbReference>
<dbReference type="OrthoDB" id="9811721at2"/>
<dbReference type="CDD" id="cd06550">
    <property type="entry name" value="TM_ABC_iron-siderophores_like"/>
    <property type="match status" value="1"/>
</dbReference>
<keyword evidence="6 8" id="KW-1133">Transmembrane helix</keyword>
<dbReference type="PANTHER" id="PTHR30472">
    <property type="entry name" value="FERRIC ENTEROBACTIN TRANSPORT SYSTEM PERMEASE PROTEIN"/>
    <property type="match status" value="1"/>
</dbReference>
<keyword evidence="7 8" id="KW-0472">Membrane</keyword>
<reference evidence="9 10" key="1">
    <citation type="submission" date="2016-06" db="EMBL/GenBank/DDBJ databases">
        <title>Domibacillus iocasae genome sequencing.</title>
        <authorList>
            <person name="Verma A."/>
            <person name="Pal Y."/>
            <person name="Ojha A.K."/>
            <person name="Krishnamurthi S."/>
        </authorList>
    </citation>
    <scope>NUCLEOTIDE SEQUENCE [LARGE SCALE GENOMIC DNA]</scope>
    <source>
        <strain evidence="9 10">DSM 29979</strain>
    </source>
</reference>
<keyword evidence="5 8" id="KW-0812">Transmembrane</keyword>
<evidence type="ECO:0000313" key="10">
    <source>
        <dbReference type="Proteomes" id="UP000095658"/>
    </source>
</evidence>
<dbReference type="RefSeq" id="WP_069938399.1">
    <property type="nucleotide sequence ID" value="NZ_MAMP01000021.1"/>
</dbReference>
<feature type="transmembrane region" description="Helical" evidence="8">
    <location>
        <begin position="238"/>
        <end position="269"/>
    </location>
</feature>
<organism evidence="9 10">
    <name type="scientific">Domibacillus iocasae</name>
    <dbReference type="NCBI Taxonomy" id="1714016"/>
    <lineage>
        <taxon>Bacteria</taxon>
        <taxon>Bacillati</taxon>
        <taxon>Bacillota</taxon>
        <taxon>Bacilli</taxon>
        <taxon>Bacillales</taxon>
        <taxon>Bacillaceae</taxon>
        <taxon>Domibacillus</taxon>
    </lineage>
</organism>
<evidence type="ECO:0000256" key="3">
    <source>
        <dbReference type="ARBA" id="ARBA00022448"/>
    </source>
</evidence>
<dbReference type="InterPro" id="IPR037294">
    <property type="entry name" value="ABC_BtuC-like"/>
</dbReference>
<dbReference type="EMBL" id="MAMP01000021">
    <property type="protein sequence ID" value="OES44776.1"/>
    <property type="molecule type" value="Genomic_DNA"/>
</dbReference>
<feature type="transmembrane region" description="Helical" evidence="8">
    <location>
        <begin position="123"/>
        <end position="142"/>
    </location>
</feature>
<feature type="transmembrane region" description="Helical" evidence="8">
    <location>
        <begin position="314"/>
        <end position="331"/>
    </location>
</feature>
<comment type="similarity">
    <text evidence="2">Belongs to the binding-protein-dependent transport system permease family. FecCD subfamily.</text>
</comment>
<dbReference type="GO" id="GO:0005886">
    <property type="term" value="C:plasma membrane"/>
    <property type="evidence" value="ECO:0007669"/>
    <property type="project" value="UniProtKB-SubCell"/>
</dbReference>
<dbReference type="PANTHER" id="PTHR30472:SF65">
    <property type="entry name" value="SIDEROPHORE TRANSPORT SYSTEM PERMEASE PROTEIN YFIZ-RELATED"/>
    <property type="match status" value="1"/>
</dbReference>
<dbReference type="Pfam" id="PF01032">
    <property type="entry name" value="FecCD"/>
    <property type="match status" value="1"/>
</dbReference>
<dbReference type="GO" id="GO:0022857">
    <property type="term" value="F:transmembrane transporter activity"/>
    <property type="evidence" value="ECO:0007669"/>
    <property type="project" value="InterPro"/>
</dbReference>
<evidence type="ECO:0000256" key="7">
    <source>
        <dbReference type="ARBA" id="ARBA00023136"/>
    </source>
</evidence>
<comment type="caution">
    <text evidence="9">The sequence shown here is derived from an EMBL/GenBank/DDBJ whole genome shotgun (WGS) entry which is preliminary data.</text>
</comment>
<keyword evidence="4" id="KW-1003">Cell membrane</keyword>
<protein>
    <submittedName>
        <fullName evidence="9">Iron-siderophore ABC transporter permease</fullName>
    </submittedName>
</protein>
<dbReference type="Gene3D" id="1.10.3470.10">
    <property type="entry name" value="ABC transporter involved in vitamin B12 uptake, BtuC"/>
    <property type="match status" value="1"/>
</dbReference>
<dbReference type="AlphaFoldDB" id="A0A1E7DNV8"/>